<name>A0A0C2THD1_AMAMK</name>
<dbReference type="InParanoid" id="A0A0C2THD1"/>
<organism evidence="1 2">
    <name type="scientific">Amanita muscaria (strain Koide BX008)</name>
    <dbReference type="NCBI Taxonomy" id="946122"/>
    <lineage>
        <taxon>Eukaryota</taxon>
        <taxon>Fungi</taxon>
        <taxon>Dikarya</taxon>
        <taxon>Basidiomycota</taxon>
        <taxon>Agaricomycotina</taxon>
        <taxon>Agaricomycetes</taxon>
        <taxon>Agaricomycetidae</taxon>
        <taxon>Agaricales</taxon>
        <taxon>Pluteineae</taxon>
        <taxon>Amanitaceae</taxon>
        <taxon>Amanita</taxon>
    </lineage>
</organism>
<keyword evidence="2" id="KW-1185">Reference proteome</keyword>
<reference evidence="1 2" key="1">
    <citation type="submission" date="2014-04" db="EMBL/GenBank/DDBJ databases">
        <title>Evolutionary Origins and Diversification of the Mycorrhizal Mutualists.</title>
        <authorList>
            <consortium name="DOE Joint Genome Institute"/>
            <consortium name="Mycorrhizal Genomics Consortium"/>
            <person name="Kohler A."/>
            <person name="Kuo A."/>
            <person name="Nagy L.G."/>
            <person name="Floudas D."/>
            <person name="Copeland A."/>
            <person name="Barry K.W."/>
            <person name="Cichocki N."/>
            <person name="Veneault-Fourrey C."/>
            <person name="LaButti K."/>
            <person name="Lindquist E.A."/>
            <person name="Lipzen A."/>
            <person name="Lundell T."/>
            <person name="Morin E."/>
            <person name="Murat C."/>
            <person name="Riley R."/>
            <person name="Ohm R."/>
            <person name="Sun H."/>
            <person name="Tunlid A."/>
            <person name="Henrissat B."/>
            <person name="Grigoriev I.V."/>
            <person name="Hibbett D.S."/>
            <person name="Martin F."/>
        </authorList>
    </citation>
    <scope>NUCLEOTIDE SEQUENCE [LARGE SCALE GENOMIC DNA]</scope>
    <source>
        <strain evidence="1 2">Koide BX008</strain>
    </source>
</reference>
<dbReference type="HOGENOM" id="CLU_3049816_0_0_1"/>
<accession>A0A0C2THD1</accession>
<dbReference type="AlphaFoldDB" id="A0A0C2THD1"/>
<proteinExistence type="predicted"/>
<evidence type="ECO:0000313" key="2">
    <source>
        <dbReference type="Proteomes" id="UP000054549"/>
    </source>
</evidence>
<sequence length="54" mass="6487">MTALLMRWHLRSKLQSKTMLIDYISKNQPLWVQASSPPAFFRRASCHLDQKLWR</sequence>
<protein>
    <submittedName>
        <fullName evidence="1">Uncharacterized protein</fullName>
    </submittedName>
</protein>
<dbReference type="EMBL" id="KN818236">
    <property type="protein sequence ID" value="KIL66329.1"/>
    <property type="molecule type" value="Genomic_DNA"/>
</dbReference>
<gene>
    <name evidence="1" type="ORF">M378DRAFT_160743</name>
</gene>
<evidence type="ECO:0000313" key="1">
    <source>
        <dbReference type="EMBL" id="KIL66329.1"/>
    </source>
</evidence>
<dbReference type="Proteomes" id="UP000054549">
    <property type="component" value="Unassembled WGS sequence"/>
</dbReference>